<name>A0A8K0HFG0_9ROSA</name>
<organism evidence="1 2">
    <name type="scientific">Rhamnella rubrinervis</name>
    <dbReference type="NCBI Taxonomy" id="2594499"/>
    <lineage>
        <taxon>Eukaryota</taxon>
        <taxon>Viridiplantae</taxon>
        <taxon>Streptophyta</taxon>
        <taxon>Embryophyta</taxon>
        <taxon>Tracheophyta</taxon>
        <taxon>Spermatophyta</taxon>
        <taxon>Magnoliopsida</taxon>
        <taxon>eudicotyledons</taxon>
        <taxon>Gunneridae</taxon>
        <taxon>Pentapetalae</taxon>
        <taxon>rosids</taxon>
        <taxon>fabids</taxon>
        <taxon>Rosales</taxon>
        <taxon>Rhamnaceae</taxon>
        <taxon>rhamnoid group</taxon>
        <taxon>Rhamneae</taxon>
        <taxon>Rhamnella</taxon>
    </lineage>
</organism>
<comment type="caution">
    <text evidence="1">The sequence shown here is derived from an EMBL/GenBank/DDBJ whole genome shotgun (WGS) entry which is preliminary data.</text>
</comment>
<dbReference type="AlphaFoldDB" id="A0A8K0HFG0"/>
<dbReference type="Proteomes" id="UP000796880">
    <property type="component" value="Unassembled WGS sequence"/>
</dbReference>
<dbReference type="EMBL" id="VOIH02000003">
    <property type="protein sequence ID" value="KAF3451194.1"/>
    <property type="molecule type" value="Genomic_DNA"/>
</dbReference>
<keyword evidence="2" id="KW-1185">Reference proteome</keyword>
<accession>A0A8K0HFG0</accession>
<gene>
    <name evidence="1" type="ORF">FNV43_RR07287</name>
</gene>
<sequence>MFSSQNGALHISFNAKSKYMRLGLHTGLGSLHSLQLFPNSSYAFQGSMMVVYHHAISIHKHISLSCYWMGHVSVGHNSFKAYGQQKPVGSPFPFLNHIDVDILFSLSSRWQHAKFVAYYILSLSFS</sequence>
<reference evidence="1" key="1">
    <citation type="submission" date="2020-03" db="EMBL/GenBank/DDBJ databases">
        <title>A high-quality chromosome-level genome assembly of a woody plant with both climbing and erect habits, Rhamnella rubrinervis.</title>
        <authorList>
            <person name="Lu Z."/>
            <person name="Yang Y."/>
            <person name="Zhu X."/>
            <person name="Sun Y."/>
        </authorList>
    </citation>
    <scope>NUCLEOTIDE SEQUENCE</scope>
    <source>
        <strain evidence="1">BYM</strain>
        <tissue evidence="1">Leaf</tissue>
    </source>
</reference>
<proteinExistence type="predicted"/>
<protein>
    <submittedName>
        <fullName evidence="1">Uncharacterized protein</fullName>
    </submittedName>
</protein>
<evidence type="ECO:0000313" key="1">
    <source>
        <dbReference type="EMBL" id="KAF3451194.1"/>
    </source>
</evidence>
<evidence type="ECO:0000313" key="2">
    <source>
        <dbReference type="Proteomes" id="UP000796880"/>
    </source>
</evidence>